<protein>
    <submittedName>
        <fullName evidence="1">Uncharacterized protein</fullName>
    </submittedName>
</protein>
<sequence length="76" mass="8919">MKSLVAMVKDKKVYFSHYQNNELWYSTECGFMFPVPVSDTGNAEFKNEDKATFFMRWIRKHLEMIADESQSQSVNG</sequence>
<accession>A0A2C9CZH8</accession>
<evidence type="ECO:0000313" key="2">
    <source>
        <dbReference type="Proteomes" id="UP000241364"/>
    </source>
</evidence>
<reference evidence="2" key="1">
    <citation type="submission" date="2017-10" db="EMBL/GenBank/DDBJ databases">
        <authorList>
            <person name="Skurnik M."/>
        </authorList>
    </citation>
    <scope>NUCLEOTIDE SEQUENCE [LARGE SCALE GENOMIC DNA]</scope>
    <source>
        <strain evidence="2">fHe-Yen9-03</strain>
    </source>
</reference>
<organism evidence="1 2">
    <name type="scientific">Yersinia phage fHe-Yen9-03</name>
    <dbReference type="NCBI Taxonomy" id="2052743"/>
    <lineage>
        <taxon>Viruses</taxon>
        <taxon>Duplodnaviria</taxon>
        <taxon>Heunggongvirae</taxon>
        <taxon>Uroviricota</taxon>
        <taxon>Caudoviricetes</taxon>
        <taxon>Eneladusvirus</taxon>
        <taxon>Eneladusvirus Yen904</taxon>
    </lineage>
</organism>
<evidence type="ECO:0000313" key="1">
    <source>
        <dbReference type="EMBL" id="SOK59267.1"/>
    </source>
</evidence>
<dbReference type="Proteomes" id="UP000241364">
    <property type="component" value="Chromosome i"/>
</dbReference>
<gene>
    <name evidence="1" type="primary">g459</name>
</gene>
<name>A0A2C9CZH8_9CAUD</name>
<proteinExistence type="predicted"/>
<dbReference type="EMBL" id="LT960552">
    <property type="protein sequence ID" value="SOK59267.1"/>
    <property type="molecule type" value="Genomic_DNA"/>
</dbReference>